<dbReference type="KEGG" id="bpg:Bathy13g02950"/>
<feature type="compositionally biased region" description="Basic and acidic residues" evidence="1">
    <location>
        <begin position="76"/>
        <end position="88"/>
    </location>
</feature>
<gene>
    <name evidence="2" type="ordered locus">Bathy13g02950</name>
</gene>
<dbReference type="eggNOG" id="ENOG502S97V">
    <property type="taxonomic scope" value="Eukaryota"/>
</dbReference>
<feature type="region of interest" description="Disordered" evidence="1">
    <location>
        <begin position="155"/>
        <end position="175"/>
    </location>
</feature>
<dbReference type="Proteomes" id="UP000198341">
    <property type="component" value="Chromosome 13"/>
</dbReference>
<accession>K8FCC7</accession>
<feature type="region of interest" description="Disordered" evidence="1">
    <location>
        <begin position="20"/>
        <end position="125"/>
    </location>
</feature>
<dbReference type="AlphaFoldDB" id="K8FCC7"/>
<evidence type="ECO:0000256" key="1">
    <source>
        <dbReference type="SAM" id="MobiDB-lite"/>
    </source>
</evidence>
<sequence>MTSISSPSVSSQSRFLHLCLLQTTPQQQRRQSHRRRRRQSRRQSLPFAVVSDDATSPGEEEGGGRGGGFRNSKAFEALREAQKLREVVKEEEEEEKKKTKKKPKNPFEETTRRKPSTSSSSSSSSKTFSFVKKSVDVSKLPSLRDADVVLRRFDDEQRKRVSSSSSSSTTTTTTCAERSLGNAVRTLSYNSETVMFGICAQTGREGIDALKIWTEELNLPKGKLHGLDTDGIPKPIPSEAVFIKYNSLSGDAFCSEYHGEFRGVLFTPVLNDGVFRQFGYLDLSLFDDNNDADVRF</sequence>
<proteinExistence type="predicted"/>
<dbReference type="SUPFAM" id="SSF160532">
    <property type="entry name" value="Ava3019-like"/>
    <property type="match status" value="1"/>
</dbReference>
<organism evidence="2 3">
    <name type="scientific">Bathycoccus prasinos</name>
    <dbReference type="NCBI Taxonomy" id="41875"/>
    <lineage>
        <taxon>Eukaryota</taxon>
        <taxon>Viridiplantae</taxon>
        <taxon>Chlorophyta</taxon>
        <taxon>Mamiellophyceae</taxon>
        <taxon>Mamiellales</taxon>
        <taxon>Bathycoccaceae</taxon>
        <taxon>Bathycoccus</taxon>
    </lineage>
</organism>
<protein>
    <submittedName>
        <fullName evidence="2">Uncharacterized protein</fullName>
    </submittedName>
</protein>
<dbReference type="GeneID" id="19012247"/>
<dbReference type="InterPro" id="IPR014953">
    <property type="entry name" value="DUF1824"/>
</dbReference>
<keyword evidence="3" id="KW-1185">Reference proteome</keyword>
<feature type="compositionally biased region" description="Basic residues" evidence="1">
    <location>
        <begin position="30"/>
        <end position="41"/>
    </location>
</feature>
<dbReference type="RefSeq" id="XP_007509575.1">
    <property type="nucleotide sequence ID" value="XM_007509513.1"/>
</dbReference>
<evidence type="ECO:0000313" key="3">
    <source>
        <dbReference type="Proteomes" id="UP000198341"/>
    </source>
</evidence>
<dbReference type="OrthoDB" id="39680at2759"/>
<dbReference type="Pfam" id="PF08854">
    <property type="entry name" value="DUF1824"/>
    <property type="match status" value="1"/>
</dbReference>
<name>K8FCC7_9CHLO</name>
<reference evidence="2 3" key="1">
    <citation type="submission" date="2011-10" db="EMBL/GenBank/DDBJ databases">
        <authorList>
            <person name="Genoscope - CEA"/>
        </authorList>
    </citation>
    <scope>NUCLEOTIDE SEQUENCE [LARGE SCALE GENOMIC DNA]</scope>
    <source>
        <strain evidence="2 3">RCC 1105</strain>
    </source>
</reference>
<feature type="compositionally biased region" description="Low complexity" evidence="1">
    <location>
        <begin position="162"/>
        <end position="174"/>
    </location>
</feature>
<dbReference type="Gene3D" id="3.30.360.10">
    <property type="entry name" value="Dihydrodipicolinate Reductase, domain 2"/>
    <property type="match status" value="1"/>
</dbReference>
<evidence type="ECO:0000313" key="2">
    <source>
        <dbReference type="EMBL" id="CCO19378.1"/>
    </source>
</evidence>
<dbReference type="EMBL" id="FO082266">
    <property type="protein sequence ID" value="CCO19378.1"/>
    <property type="molecule type" value="Genomic_DNA"/>
</dbReference>
<feature type="compositionally biased region" description="Low complexity" evidence="1">
    <location>
        <begin position="116"/>
        <end position="125"/>
    </location>
</feature>